<dbReference type="PANTHER" id="PTHR22911:SF137">
    <property type="entry name" value="SOLUTE CARRIER FAMILY 35 MEMBER G2-RELATED"/>
    <property type="match status" value="1"/>
</dbReference>
<dbReference type="SUPFAM" id="SSF103481">
    <property type="entry name" value="Multidrug resistance efflux transporter EmrE"/>
    <property type="match status" value="2"/>
</dbReference>
<comment type="similarity">
    <text evidence="2">Belongs to the EamA transporter family.</text>
</comment>
<feature type="domain" description="EamA" evidence="4">
    <location>
        <begin position="2"/>
        <end position="153"/>
    </location>
</feature>
<evidence type="ECO:0000256" key="3">
    <source>
        <dbReference type="SAM" id="Phobius"/>
    </source>
</evidence>
<evidence type="ECO:0000313" key="5">
    <source>
        <dbReference type="EMBL" id="RUT47274.1"/>
    </source>
</evidence>
<dbReference type="Proteomes" id="UP000279446">
    <property type="component" value="Unassembled WGS sequence"/>
</dbReference>
<keyword evidence="3" id="KW-0812">Transmembrane</keyword>
<comment type="subcellular location">
    <subcellularLocation>
        <location evidence="1">Endomembrane system</location>
        <topology evidence="1">Multi-pass membrane protein</topology>
    </subcellularLocation>
</comment>
<evidence type="ECO:0000256" key="2">
    <source>
        <dbReference type="ARBA" id="ARBA00007362"/>
    </source>
</evidence>
<evidence type="ECO:0000259" key="4">
    <source>
        <dbReference type="Pfam" id="PF00892"/>
    </source>
</evidence>
<feature type="transmembrane region" description="Helical" evidence="3">
    <location>
        <begin position="164"/>
        <end position="187"/>
    </location>
</feature>
<comment type="caution">
    <text evidence="5">The sequence shown here is derived from an EMBL/GenBank/DDBJ whole genome shotgun (WGS) entry which is preliminary data.</text>
</comment>
<name>A0A3S1BTR1_9BACL</name>
<dbReference type="OrthoDB" id="3180815at2"/>
<feature type="transmembrane region" description="Helical" evidence="3">
    <location>
        <begin position="261"/>
        <end position="278"/>
    </location>
</feature>
<dbReference type="InterPro" id="IPR000620">
    <property type="entry name" value="EamA_dom"/>
</dbReference>
<feature type="domain" description="EamA" evidence="4">
    <location>
        <begin position="166"/>
        <end position="299"/>
    </location>
</feature>
<accession>A0A3S1BTR1</accession>
<reference evidence="5 6" key="1">
    <citation type="submission" date="2018-12" db="EMBL/GenBank/DDBJ databases">
        <authorList>
            <person name="Sun L."/>
            <person name="Chen Z."/>
        </authorList>
    </citation>
    <scope>NUCLEOTIDE SEQUENCE [LARGE SCALE GENOMIC DNA]</scope>
    <source>
        <strain evidence="5 6">DSM 15890</strain>
    </source>
</reference>
<feature type="transmembrane region" description="Helical" evidence="3">
    <location>
        <begin position="224"/>
        <end position="249"/>
    </location>
</feature>
<sequence length="315" mass="34308">MKYLLSVLIGAISYGVLSTIVVLAYGEGYQLGEVVGTQLLTGCILAWLLALYTKVRERRKESNNKVQSAGSSKVSPKLVWKQRLLLMLAGTPTAITGLLYYQSLRYIPASLAIILLFQFTWMSVLIQAVSKRQRPNGIMIFTLVLLFGGTILAAGIIEQGGTEYQMIGIVLGLLAAVSYTLFIQVSGKAVPSIHPAYRSAWMITGGLILVFVLFPPHFLINGLLWGQLLLFGFLLGLFGAFIPPVLFAIGVPHIGESMSGILGAAELPVAVMLSSLVLHEHVSALQWVGVALVLFGIMFPEIYKLKWRKTGRITS</sequence>
<keyword evidence="3" id="KW-0472">Membrane</keyword>
<organism evidence="5 6">
    <name type="scientific">Paenibacillus anaericanus</name>
    <dbReference type="NCBI Taxonomy" id="170367"/>
    <lineage>
        <taxon>Bacteria</taxon>
        <taxon>Bacillati</taxon>
        <taxon>Bacillota</taxon>
        <taxon>Bacilli</taxon>
        <taxon>Bacillales</taxon>
        <taxon>Paenibacillaceae</taxon>
        <taxon>Paenibacillus</taxon>
    </lineage>
</organism>
<gene>
    <name evidence="5" type="ORF">EJP82_08880</name>
</gene>
<feature type="transmembrane region" description="Helical" evidence="3">
    <location>
        <begin position="138"/>
        <end position="158"/>
    </location>
</feature>
<proteinExistence type="inferred from homology"/>
<feature type="transmembrane region" description="Helical" evidence="3">
    <location>
        <begin position="34"/>
        <end position="52"/>
    </location>
</feature>
<keyword evidence="3" id="KW-1133">Transmembrane helix</keyword>
<evidence type="ECO:0000313" key="6">
    <source>
        <dbReference type="Proteomes" id="UP000279446"/>
    </source>
</evidence>
<dbReference type="GO" id="GO:0016020">
    <property type="term" value="C:membrane"/>
    <property type="evidence" value="ECO:0007669"/>
    <property type="project" value="InterPro"/>
</dbReference>
<feature type="transmembrane region" description="Helical" evidence="3">
    <location>
        <begin position="284"/>
        <end position="303"/>
    </location>
</feature>
<keyword evidence="6" id="KW-1185">Reference proteome</keyword>
<feature type="transmembrane region" description="Helical" evidence="3">
    <location>
        <begin position="107"/>
        <end position="126"/>
    </location>
</feature>
<dbReference type="InterPro" id="IPR037185">
    <property type="entry name" value="EmrE-like"/>
</dbReference>
<feature type="transmembrane region" description="Helical" evidence="3">
    <location>
        <begin position="199"/>
        <end position="218"/>
    </location>
</feature>
<feature type="transmembrane region" description="Helical" evidence="3">
    <location>
        <begin position="84"/>
        <end position="101"/>
    </location>
</feature>
<evidence type="ECO:0000256" key="1">
    <source>
        <dbReference type="ARBA" id="ARBA00004127"/>
    </source>
</evidence>
<protein>
    <submittedName>
        <fullName evidence="5">DMT family transporter</fullName>
    </submittedName>
</protein>
<dbReference type="PANTHER" id="PTHR22911">
    <property type="entry name" value="ACYL-MALONYL CONDENSING ENZYME-RELATED"/>
    <property type="match status" value="1"/>
</dbReference>
<dbReference type="EMBL" id="RZNY01000005">
    <property type="protein sequence ID" value="RUT47274.1"/>
    <property type="molecule type" value="Genomic_DNA"/>
</dbReference>
<dbReference type="AlphaFoldDB" id="A0A3S1BTR1"/>
<dbReference type="RefSeq" id="WP_127191674.1">
    <property type="nucleotide sequence ID" value="NZ_RZNY01000005.1"/>
</dbReference>
<dbReference type="Pfam" id="PF00892">
    <property type="entry name" value="EamA"/>
    <property type="match status" value="2"/>
</dbReference>